<evidence type="ECO:0000313" key="6">
    <source>
        <dbReference type="EMBL" id="UUX51068.1"/>
    </source>
</evidence>
<keyword evidence="4" id="KW-0456">Lyase</keyword>
<dbReference type="EMBL" id="CP102480">
    <property type="protein sequence ID" value="UUX51068.1"/>
    <property type="molecule type" value="Genomic_DNA"/>
</dbReference>
<dbReference type="Pfam" id="PF04828">
    <property type="entry name" value="GFA"/>
    <property type="match status" value="1"/>
</dbReference>
<dbReference type="GO" id="GO:0046872">
    <property type="term" value="F:metal ion binding"/>
    <property type="evidence" value="ECO:0007669"/>
    <property type="project" value="UniProtKB-KW"/>
</dbReference>
<keyword evidence="2" id="KW-0479">Metal-binding</keyword>
<feature type="domain" description="CENP-V/GFA" evidence="5">
    <location>
        <begin position="8"/>
        <end position="116"/>
    </location>
</feature>
<dbReference type="GO" id="GO:0016846">
    <property type="term" value="F:carbon-sulfur lyase activity"/>
    <property type="evidence" value="ECO:0007669"/>
    <property type="project" value="InterPro"/>
</dbReference>
<dbReference type="Proteomes" id="UP001060336">
    <property type="component" value="Chromosome"/>
</dbReference>
<dbReference type="AlphaFoldDB" id="A0A9J7AXT5"/>
<gene>
    <name evidence="6" type="ORF">NUH88_05110</name>
</gene>
<evidence type="ECO:0000256" key="4">
    <source>
        <dbReference type="ARBA" id="ARBA00023239"/>
    </source>
</evidence>
<dbReference type="KEGG" id="naci:NUH88_05110"/>
<sequence length="137" mass="15341">MTEQDIEQRGHCLCGETRVVFAGQPKWVAHCHCESCRRQTASPFTTFLGLPSDAVRFVGAEPDVYRSSPGVRRLFCRTCGCPTAFISEAFPGEIHLYAATLEEPESVAPECHVHWGEHIRWIQCEDGLPKHERGSAE</sequence>
<keyword evidence="3" id="KW-0862">Zinc</keyword>
<comment type="similarity">
    <text evidence="1">Belongs to the Gfa family.</text>
</comment>
<dbReference type="RefSeq" id="WP_257770353.1">
    <property type="nucleotide sequence ID" value="NZ_CP102480.1"/>
</dbReference>
<dbReference type="PROSITE" id="PS51891">
    <property type="entry name" value="CENP_V_GFA"/>
    <property type="match status" value="1"/>
</dbReference>
<name>A0A9J7AXT5_9PROT</name>
<dbReference type="InterPro" id="IPR011057">
    <property type="entry name" value="Mss4-like_sf"/>
</dbReference>
<protein>
    <submittedName>
        <fullName evidence="6">GFA family protein</fullName>
    </submittedName>
</protein>
<dbReference type="PANTHER" id="PTHR33337:SF40">
    <property type="entry name" value="CENP-V_GFA DOMAIN-CONTAINING PROTEIN-RELATED"/>
    <property type="match status" value="1"/>
</dbReference>
<dbReference type="InterPro" id="IPR006913">
    <property type="entry name" value="CENP-V/GFA"/>
</dbReference>
<evidence type="ECO:0000256" key="1">
    <source>
        <dbReference type="ARBA" id="ARBA00005495"/>
    </source>
</evidence>
<dbReference type="Gene3D" id="3.90.1590.10">
    <property type="entry name" value="glutathione-dependent formaldehyde- activating enzyme (gfa)"/>
    <property type="match status" value="1"/>
</dbReference>
<evidence type="ECO:0000259" key="5">
    <source>
        <dbReference type="PROSITE" id="PS51891"/>
    </source>
</evidence>
<dbReference type="SUPFAM" id="SSF51316">
    <property type="entry name" value="Mss4-like"/>
    <property type="match status" value="1"/>
</dbReference>
<reference evidence="6" key="1">
    <citation type="submission" date="2022-08" db="EMBL/GenBank/DDBJ databases">
        <title>Nisaea acidiphila sp. nov., isolated from a marine algal debris and emended description of the genus Nisaea Urios et al. 2008.</title>
        <authorList>
            <person name="Kwon K."/>
        </authorList>
    </citation>
    <scope>NUCLEOTIDE SEQUENCE</scope>
    <source>
        <strain evidence="6">MEBiC11861</strain>
    </source>
</reference>
<evidence type="ECO:0000256" key="2">
    <source>
        <dbReference type="ARBA" id="ARBA00022723"/>
    </source>
</evidence>
<evidence type="ECO:0000256" key="3">
    <source>
        <dbReference type="ARBA" id="ARBA00022833"/>
    </source>
</evidence>
<keyword evidence="7" id="KW-1185">Reference proteome</keyword>
<accession>A0A9J7AXT5</accession>
<proteinExistence type="inferred from homology"/>
<dbReference type="PANTHER" id="PTHR33337">
    <property type="entry name" value="GFA DOMAIN-CONTAINING PROTEIN"/>
    <property type="match status" value="1"/>
</dbReference>
<organism evidence="6 7">
    <name type="scientific">Nisaea acidiphila</name>
    <dbReference type="NCBI Taxonomy" id="1862145"/>
    <lineage>
        <taxon>Bacteria</taxon>
        <taxon>Pseudomonadati</taxon>
        <taxon>Pseudomonadota</taxon>
        <taxon>Alphaproteobacteria</taxon>
        <taxon>Rhodospirillales</taxon>
        <taxon>Thalassobaculaceae</taxon>
        <taxon>Nisaea</taxon>
    </lineage>
</organism>
<evidence type="ECO:0000313" key="7">
    <source>
        <dbReference type="Proteomes" id="UP001060336"/>
    </source>
</evidence>